<keyword evidence="8" id="KW-0560">Oxidoreductase</keyword>
<dbReference type="PANTHER" id="PTHR46206:SF5">
    <property type="entry name" value="P450, PUTATIVE (EUROFUNG)-RELATED"/>
    <property type="match status" value="1"/>
</dbReference>
<evidence type="ECO:0000256" key="7">
    <source>
        <dbReference type="ARBA" id="ARBA00022989"/>
    </source>
</evidence>
<evidence type="ECO:0000256" key="1">
    <source>
        <dbReference type="ARBA" id="ARBA00001971"/>
    </source>
</evidence>
<keyword evidence="14" id="KW-1185">Reference proteome</keyword>
<dbReference type="GO" id="GO:0004497">
    <property type="term" value="F:monooxygenase activity"/>
    <property type="evidence" value="ECO:0007669"/>
    <property type="project" value="UniProtKB-KW"/>
</dbReference>
<gene>
    <name evidence="13" type="ORF">K505DRAFT_348246</name>
</gene>
<keyword evidence="5" id="KW-0812">Transmembrane</keyword>
<dbReference type="SUPFAM" id="SSF48264">
    <property type="entry name" value="Cytochrome P450"/>
    <property type="match status" value="1"/>
</dbReference>
<dbReference type="GO" id="GO:0016705">
    <property type="term" value="F:oxidoreductase activity, acting on paired donors, with incorporation or reduction of molecular oxygen"/>
    <property type="evidence" value="ECO:0007669"/>
    <property type="project" value="InterPro"/>
</dbReference>
<evidence type="ECO:0000256" key="12">
    <source>
        <dbReference type="SAM" id="SignalP"/>
    </source>
</evidence>
<evidence type="ECO:0000256" key="5">
    <source>
        <dbReference type="ARBA" id="ARBA00022692"/>
    </source>
</evidence>
<name>A0A6A6XJB9_9PLEO</name>
<dbReference type="InterPro" id="IPR036396">
    <property type="entry name" value="Cyt_P450_sf"/>
</dbReference>
<keyword evidence="7" id="KW-1133">Transmembrane helix</keyword>
<dbReference type="Pfam" id="PF00067">
    <property type="entry name" value="p450"/>
    <property type="match status" value="1"/>
</dbReference>
<dbReference type="PANTHER" id="PTHR46206">
    <property type="entry name" value="CYTOCHROME P450"/>
    <property type="match status" value="1"/>
</dbReference>
<evidence type="ECO:0000313" key="13">
    <source>
        <dbReference type="EMBL" id="KAF2796015.1"/>
    </source>
</evidence>
<evidence type="ECO:0000313" key="14">
    <source>
        <dbReference type="Proteomes" id="UP000799757"/>
    </source>
</evidence>
<dbReference type="Gene3D" id="1.10.630.10">
    <property type="entry name" value="Cytochrome P450"/>
    <property type="match status" value="2"/>
</dbReference>
<dbReference type="GO" id="GO:0005506">
    <property type="term" value="F:iron ion binding"/>
    <property type="evidence" value="ECO:0007669"/>
    <property type="project" value="InterPro"/>
</dbReference>
<protein>
    <submittedName>
        <fullName evidence="13">Cytochrome P450</fullName>
    </submittedName>
</protein>
<dbReference type="GO" id="GO:0020037">
    <property type="term" value="F:heme binding"/>
    <property type="evidence" value="ECO:0007669"/>
    <property type="project" value="InterPro"/>
</dbReference>
<accession>A0A6A6XJB9</accession>
<evidence type="ECO:0000256" key="2">
    <source>
        <dbReference type="ARBA" id="ARBA00004370"/>
    </source>
</evidence>
<keyword evidence="6" id="KW-0479">Metal-binding</keyword>
<organism evidence="13 14">
    <name type="scientific">Melanomma pulvis-pyrius CBS 109.77</name>
    <dbReference type="NCBI Taxonomy" id="1314802"/>
    <lineage>
        <taxon>Eukaryota</taxon>
        <taxon>Fungi</taxon>
        <taxon>Dikarya</taxon>
        <taxon>Ascomycota</taxon>
        <taxon>Pezizomycotina</taxon>
        <taxon>Dothideomycetes</taxon>
        <taxon>Pleosporomycetidae</taxon>
        <taxon>Pleosporales</taxon>
        <taxon>Melanommataceae</taxon>
        <taxon>Melanomma</taxon>
    </lineage>
</organism>
<comment type="cofactor">
    <cofactor evidence="1">
        <name>heme</name>
        <dbReference type="ChEBI" id="CHEBI:30413"/>
    </cofactor>
</comment>
<evidence type="ECO:0000256" key="9">
    <source>
        <dbReference type="ARBA" id="ARBA00023004"/>
    </source>
</evidence>
<dbReference type="EMBL" id="MU001842">
    <property type="protein sequence ID" value="KAF2796015.1"/>
    <property type="molecule type" value="Genomic_DNA"/>
</dbReference>
<evidence type="ECO:0000256" key="11">
    <source>
        <dbReference type="ARBA" id="ARBA00023136"/>
    </source>
</evidence>
<evidence type="ECO:0000256" key="3">
    <source>
        <dbReference type="ARBA" id="ARBA00010617"/>
    </source>
</evidence>
<dbReference type="GO" id="GO:0016020">
    <property type="term" value="C:membrane"/>
    <property type="evidence" value="ECO:0007669"/>
    <property type="project" value="UniProtKB-SubCell"/>
</dbReference>
<dbReference type="OrthoDB" id="1844152at2759"/>
<keyword evidence="12" id="KW-0732">Signal</keyword>
<evidence type="ECO:0000256" key="10">
    <source>
        <dbReference type="ARBA" id="ARBA00023033"/>
    </source>
</evidence>
<evidence type="ECO:0000256" key="8">
    <source>
        <dbReference type="ARBA" id="ARBA00023002"/>
    </source>
</evidence>
<evidence type="ECO:0000256" key="6">
    <source>
        <dbReference type="ARBA" id="ARBA00022723"/>
    </source>
</evidence>
<keyword evidence="9" id="KW-0408">Iron</keyword>
<keyword evidence="11" id="KW-0472">Membrane</keyword>
<dbReference type="Proteomes" id="UP000799757">
    <property type="component" value="Unassembled WGS sequence"/>
</dbReference>
<dbReference type="InterPro" id="IPR001128">
    <property type="entry name" value="Cyt_P450"/>
</dbReference>
<sequence length="374" mass="42332">MIKYTLTPFVLLAVVLGSWSSLASGQPFIIHTPSNDHILVSQPHHISELTSAPLNQLSLHAVAKETQLLQTNHTMPGFALHDQRNVDGIGFVRTLGTLLTSHLDYFLPTMRLNIERSLEDSFARAAKSDGSSLVPIYPAMKRLTVRVNAVIFFGEELVSMPKFTGALLKFPQEVYITAELLRSAPRFLAPVMTYLATRNHKTCKTLFRILTPVVTNQLRLSQNGATDQEIEWLIDTVPQKEPWTVERIIWEIVAVWFSSVHQLAMAKSGDWVCVPQGAMNRDSQHYSNPDEFNPFRFVGSSRLTDAKYPWMLWGLSRAVCPGRFYTSAVLKVLLTHILVKFDVSLENPEAKRSFSWRTAIVPRGSTRVLFRRKE</sequence>
<comment type="similarity">
    <text evidence="3">Belongs to the cytochrome P450 family.</text>
</comment>
<evidence type="ECO:0000256" key="4">
    <source>
        <dbReference type="ARBA" id="ARBA00022617"/>
    </source>
</evidence>
<keyword evidence="10" id="KW-0503">Monooxygenase</keyword>
<feature type="chain" id="PRO_5025575928" evidence="12">
    <location>
        <begin position="26"/>
        <end position="374"/>
    </location>
</feature>
<comment type="subcellular location">
    <subcellularLocation>
        <location evidence="2">Membrane</location>
    </subcellularLocation>
</comment>
<reference evidence="13" key="1">
    <citation type="journal article" date="2020" name="Stud. Mycol.">
        <title>101 Dothideomycetes genomes: a test case for predicting lifestyles and emergence of pathogens.</title>
        <authorList>
            <person name="Haridas S."/>
            <person name="Albert R."/>
            <person name="Binder M."/>
            <person name="Bloem J."/>
            <person name="Labutti K."/>
            <person name="Salamov A."/>
            <person name="Andreopoulos B."/>
            <person name="Baker S."/>
            <person name="Barry K."/>
            <person name="Bills G."/>
            <person name="Bluhm B."/>
            <person name="Cannon C."/>
            <person name="Castanera R."/>
            <person name="Culley D."/>
            <person name="Daum C."/>
            <person name="Ezra D."/>
            <person name="Gonzalez J."/>
            <person name="Henrissat B."/>
            <person name="Kuo A."/>
            <person name="Liang C."/>
            <person name="Lipzen A."/>
            <person name="Lutzoni F."/>
            <person name="Magnuson J."/>
            <person name="Mondo S."/>
            <person name="Nolan M."/>
            <person name="Ohm R."/>
            <person name="Pangilinan J."/>
            <person name="Park H.-J."/>
            <person name="Ramirez L."/>
            <person name="Alfaro M."/>
            <person name="Sun H."/>
            <person name="Tritt A."/>
            <person name="Yoshinaga Y."/>
            <person name="Zwiers L.-H."/>
            <person name="Turgeon B."/>
            <person name="Goodwin S."/>
            <person name="Spatafora J."/>
            <person name="Crous P."/>
            <person name="Grigoriev I."/>
        </authorList>
    </citation>
    <scope>NUCLEOTIDE SEQUENCE</scope>
    <source>
        <strain evidence="13">CBS 109.77</strain>
    </source>
</reference>
<feature type="signal peptide" evidence="12">
    <location>
        <begin position="1"/>
        <end position="25"/>
    </location>
</feature>
<keyword evidence="4" id="KW-0349">Heme</keyword>
<dbReference type="AlphaFoldDB" id="A0A6A6XJB9"/>
<proteinExistence type="inferred from homology"/>